<feature type="compositionally biased region" description="Polar residues" evidence="1">
    <location>
        <begin position="35"/>
        <end position="61"/>
    </location>
</feature>
<feature type="region of interest" description="Disordered" evidence="1">
    <location>
        <begin position="35"/>
        <end position="99"/>
    </location>
</feature>
<dbReference type="EMBL" id="JAFEUZ010000036">
    <property type="protein sequence ID" value="KAG5464397.1"/>
    <property type="molecule type" value="Genomic_DNA"/>
</dbReference>
<evidence type="ECO:0000313" key="3">
    <source>
        <dbReference type="Proteomes" id="UP000673552"/>
    </source>
</evidence>
<dbReference type="Proteomes" id="UP000673552">
    <property type="component" value="Chromosome 36"/>
</dbReference>
<dbReference type="GeneID" id="92510741"/>
<name>A0A836FKR3_9TRYP</name>
<comment type="caution">
    <text evidence="2">The sequence shown here is derived from an EMBL/GenBank/DDBJ whole genome shotgun (WGS) entry which is preliminary data.</text>
</comment>
<dbReference type="OrthoDB" id="266118at2759"/>
<sequence>MDASLTDVESVRGTIAAPMSFSLPQVFQSCTPDASATVSLNTSGGPQQLQHQPFYSKQQSENLHKTPLPPPPQYGLARSPSKDRDVRIEGCGNSASSGVQPNVPVSVAQATGAAINTVTSAEAQAVACDLPKPDAHYRDPIVSANGSESYATAAVDKDDSSQRIHVLVVFDKMFCVCFVPPALRATLKVGELVLCECIHGENIGTIVADVSALLAEVMRQCQNSMTPAAVRQAFTPSCERVVRTAGNSVVGGHSSGFFIAATAMYAEKARSGLPSDQRLRRLPCVLRRGTNRDKKRVYFARLRSNDALAVVHRILRSEPLVALSAEYQVNFACVTIYLGGDRGQCPWSAQQFEQLGNTLVDPLRSETVEFRFVSEQRHEELDLTRAVTGVGLSEMLYAAVANHRERQSGKGGPGSRGGVTQTPAASRPNPSILHSQQQQQPQHPAGQLLGTPPSMMTTYTGSSMWPPSVAALTPASYVTQTSTQPRAMGYALAPCVYLSQQQQPPPNVHPVTLPSHTITSAPPATSPLSLVQVHYPPIGQGNPAPGIYWANISTPPQPQRLESLTPPPPPPPPFSITRSAAVVPAYYYLVSSVQHQQQAVVPRSSSGPQRGPTILQAAALAAPSHVRPQTFLEVPTMDTERYQAVSCPLVLASNTTPYS</sequence>
<keyword evidence="3" id="KW-1185">Reference proteome</keyword>
<evidence type="ECO:0000313" key="2">
    <source>
        <dbReference type="EMBL" id="KAG5464397.1"/>
    </source>
</evidence>
<organism evidence="2 3">
    <name type="scientific">Leishmania martiniquensis</name>
    <dbReference type="NCBI Taxonomy" id="1580590"/>
    <lineage>
        <taxon>Eukaryota</taxon>
        <taxon>Discoba</taxon>
        <taxon>Euglenozoa</taxon>
        <taxon>Kinetoplastea</taxon>
        <taxon>Metakinetoplastina</taxon>
        <taxon>Trypanosomatida</taxon>
        <taxon>Trypanosomatidae</taxon>
        <taxon>Leishmaniinae</taxon>
        <taxon>Leishmania</taxon>
    </lineage>
</organism>
<feature type="region of interest" description="Disordered" evidence="1">
    <location>
        <begin position="404"/>
        <end position="460"/>
    </location>
</feature>
<feature type="compositionally biased region" description="Polar residues" evidence="1">
    <location>
        <begin position="419"/>
        <end position="435"/>
    </location>
</feature>
<evidence type="ECO:0000256" key="1">
    <source>
        <dbReference type="SAM" id="MobiDB-lite"/>
    </source>
</evidence>
<proteinExistence type="predicted"/>
<protein>
    <submittedName>
        <fullName evidence="2">Uncharacterized protein</fullName>
    </submittedName>
</protein>
<dbReference type="RefSeq" id="XP_067174334.1">
    <property type="nucleotide sequence ID" value="XM_067318229.1"/>
</dbReference>
<accession>A0A836FKR3</accession>
<dbReference type="AlphaFoldDB" id="A0A836FKR3"/>
<gene>
    <name evidence="2" type="ORF">LSCM1_00581</name>
</gene>
<reference evidence="2 3" key="1">
    <citation type="submission" date="2021-03" db="EMBL/GenBank/DDBJ databases">
        <title>Leishmania (Mundinia) martiniquensis Genome sequencing and assembly.</title>
        <authorList>
            <person name="Almutairi H."/>
            <person name="Gatherer D."/>
        </authorList>
    </citation>
    <scope>NUCLEOTIDE SEQUENCE [LARGE SCALE GENOMIC DNA]</scope>
    <source>
        <strain evidence="2">LSCM1</strain>
    </source>
</reference>
<dbReference type="KEGG" id="lmat:92510741"/>